<evidence type="ECO:0000256" key="2">
    <source>
        <dbReference type="SAM" id="MobiDB-lite"/>
    </source>
</evidence>
<name>A0AAD7H3T0_9AGAR</name>
<evidence type="ECO:0000313" key="4">
    <source>
        <dbReference type="Proteomes" id="UP001215280"/>
    </source>
</evidence>
<dbReference type="EMBL" id="JARJLG010000464">
    <property type="protein sequence ID" value="KAJ7711650.1"/>
    <property type="molecule type" value="Genomic_DNA"/>
</dbReference>
<sequence length="482" mass="54034">MSPTQLPLCDDCIRREEVSVQAVANAVTEIDEAILESLEKRLHRTIPWRLDEETKIPVCCEEDAWSSDLHPSSQEDDICLPCFSFMSHIKSTLAGFSNVDSYLAYQLYLKKKEEQPKTRMEYTEEEGIIIVPNEIAAPPGPSSEENHAEIEELRRAFLLTSIRGRSKINKFMHQDGDTARIFDGLVAALKIMKGAESKKRDSQKARLLTLQSELDQIKDEADKTGLALEDLEEERWGRRRCPSRGRVPGDEPIHEENAPPVSPPSTYPVLPLPSTLNGTLLDPSLPELRKLLKGTKAPGYDQPAVLFARWLQINQGCRIWGVPIRPDGAVDLRNVRGRNAVMSRVPPGPSAAKAKAARARYSACLLAVLRVLAIPGQYPRILRQHNITVASNIDLSCKFAEAYTEPPIEEVVARLFASQGLTAKVAADAYPFCRRLIQDYAAQSSLFDKEMLNNLLKLGDDTLEKIEDPQEFLPREQDLIYL</sequence>
<reference evidence="3" key="1">
    <citation type="submission" date="2023-03" db="EMBL/GenBank/DDBJ databases">
        <title>Massive genome expansion in bonnet fungi (Mycena s.s.) driven by repeated elements and novel gene families across ecological guilds.</title>
        <authorList>
            <consortium name="Lawrence Berkeley National Laboratory"/>
            <person name="Harder C.B."/>
            <person name="Miyauchi S."/>
            <person name="Viragh M."/>
            <person name="Kuo A."/>
            <person name="Thoen E."/>
            <person name="Andreopoulos B."/>
            <person name="Lu D."/>
            <person name="Skrede I."/>
            <person name="Drula E."/>
            <person name="Henrissat B."/>
            <person name="Morin E."/>
            <person name="Kohler A."/>
            <person name="Barry K."/>
            <person name="LaButti K."/>
            <person name="Morin E."/>
            <person name="Salamov A."/>
            <person name="Lipzen A."/>
            <person name="Mereny Z."/>
            <person name="Hegedus B."/>
            <person name="Baldrian P."/>
            <person name="Stursova M."/>
            <person name="Weitz H."/>
            <person name="Taylor A."/>
            <person name="Grigoriev I.V."/>
            <person name="Nagy L.G."/>
            <person name="Martin F."/>
            <person name="Kauserud H."/>
        </authorList>
    </citation>
    <scope>NUCLEOTIDE SEQUENCE</scope>
    <source>
        <strain evidence="3">CBHHK188m</strain>
    </source>
</reference>
<protein>
    <submittedName>
        <fullName evidence="3">Uncharacterized protein</fullName>
    </submittedName>
</protein>
<proteinExistence type="predicted"/>
<keyword evidence="1" id="KW-0175">Coiled coil</keyword>
<dbReference type="Proteomes" id="UP001215280">
    <property type="component" value="Unassembled WGS sequence"/>
</dbReference>
<evidence type="ECO:0000313" key="3">
    <source>
        <dbReference type="EMBL" id="KAJ7711650.1"/>
    </source>
</evidence>
<organism evidence="3 4">
    <name type="scientific">Mycena maculata</name>
    <dbReference type="NCBI Taxonomy" id="230809"/>
    <lineage>
        <taxon>Eukaryota</taxon>
        <taxon>Fungi</taxon>
        <taxon>Dikarya</taxon>
        <taxon>Basidiomycota</taxon>
        <taxon>Agaricomycotina</taxon>
        <taxon>Agaricomycetes</taxon>
        <taxon>Agaricomycetidae</taxon>
        <taxon>Agaricales</taxon>
        <taxon>Marasmiineae</taxon>
        <taxon>Mycenaceae</taxon>
        <taxon>Mycena</taxon>
    </lineage>
</organism>
<dbReference type="AlphaFoldDB" id="A0AAD7H3T0"/>
<feature type="compositionally biased region" description="Basic and acidic residues" evidence="2">
    <location>
        <begin position="247"/>
        <end position="257"/>
    </location>
</feature>
<comment type="caution">
    <text evidence="3">The sequence shown here is derived from an EMBL/GenBank/DDBJ whole genome shotgun (WGS) entry which is preliminary data.</text>
</comment>
<gene>
    <name evidence="3" type="ORF">DFH07DRAFT_786056</name>
</gene>
<feature type="region of interest" description="Disordered" evidence="2">
    <location>
        <begin position="241"/>
        <end position="264"/>
    </location>
</feature>
<feature type="coiled-coil region" evidence="1">
    <location>
        <begin position="200"/>
        <end position="234"/>
    </location>
</feature>
<evidence type="ECO:0000256" key="1">
    <source>
        <dbReference type="SAM" id="Coils"/>
    </source>
</evidence>
<accession>A0AAD7H3T0</accession>
<keyword evidence="4" id="KW-1185">Reference proteome</keyword>